<proteinExistence type="predicted"/>
<gene>
    <name evidence="1" type="ORF">MNBD_GAMMA19-980</name>
</gene>
<dbReference type="PROSITE" id="PS51257">
    <property type="entry name" value="PROKAR_LIPOPROTEIN"/>
    <property type="match status" value="1"/>
</dbReference>
<sequence length="199" mass="21887">MMKKYISVTTNPNMTRIAMRWCVSLGMAWALLACASNLNLNDATDANGVPAWVNEGSVIRASKDGRRFHGVGSAPMMSNFSLQTATADNRARSEINRILASYVEIVSRDFIASGDADDSGFNDQDVAQQMDQLANIDLTGIQVIGHWTDKQSKVVYSIAEVDMQQVREAIKSAESLHPGLRRFIKVEGDTIFDRIATAE</sequence>
<evidence type="ECO:0000313" key="1">
    <source>
        <dbReference type="EMBL" id="VAW95184.1"/>
    </source>
</evidence>
<name>A0A3B1AMR4_9ZZZZ</name>
<accession>A0A3B1AMR4</accession>
<protein>
    <submittedName>
        <fullName evidence="1">Uncharacterized protein</fullName>
    </submittedName>
</protein>
<dbReference type="AlphaFoldDB" id="A0A3B1AMR4"/>
<dbReference type="Gene3D" id="3.10.129.140">
    <property type="entry name" value="Helicobacter TNF-alpha-Inducing protein"/>
    <property type="match status" value="1"/>
</dbReference>
<dbReference type="EMBL" id="UOFV01000048">
    <property type="protein sequence ID" value="VAW95184.1"/>
    <property type="molecule type" value="Genomic_DNA"/>
</dbReference>
<reference evidence="1" key="1">
    <citation type="submission" date="2018-06" db="EMBL/GenBank/DDBJ databases">
        <authorList>
            <person name="Zhirakovskaya E."/>
        </authorList>
    </citation>
    <scope>NUCLEOTIDE SEQUENCE</scope>
</reference>
<organism evidence="1">
    <name type="scientific">hydrothermal vent metagenome</name>
    <dbReference type="NCBI Taxonomy" id="652676"/>
    <lineage>
        <taxon>unclassified sequences</taxon>
        <taxon>metagenomes</taxon>
        <taxon>ecological metagenomes</taxon>
    </lineage>
</organism>